<dbReference type="Pfam" id="PF25944">
    <property type="entry name" value="Beta-barrel_RND"/>
    <property type="match status" value="1"/>
</dbReference>
<evidence type="ECO:0000259" key="7">
    <source>
        <dbReference type="Pfam" id="PF25967"/>
    </source>
</evidence>
<dbReference type="InterPro" id="IPR058625">
    <property type="entry name" value="MdtA-like_BSH"/>
</dbReference>
<comment type="subcellular location">
    <subcellularLocation>
        <location evidence="1">Cell envelope</location>
    </subcellularLocation>
</comment>
<evidence type="ECO:0000259" key="4">
    <source>
        <dbReference type="Pfam" id="PF25876"/>
    </source>
</evidence>
<dbReference type="Proteomes" id="UP000242687">
    <property type="component" value="Unassembled WGS sequence"/>
</dbReference>
<evidence type="ECO:0000259" key="6">
    <source>
        <dbReference type="Pfam" id="PF25944"/>
    </source>
</evidence>
<dbReference type="Pfam" id="PF25967">
    <property type="entry name" value="RND-MFP_C"/>
    <property type="match status" value="1"/>
</dbReference>
<gene>
    <name evidence="8" type="ORF">CLV57_3147</name>
</gene>
<accession>A0A2H9VNT2</accession>
<feature type="domain" description="Multidrug resistance protein MdtA-like beta-barrel" evidence="6">
    <location>
        <begin position="252"/>
        <end position="339"/>
    </location>
</feature>
<protein>
    <submittedName>
        <fullName evidence="8">Membrane fusion protein (Multidrug efflux system)</fullName>
    </submittedName>
</protein>
<dbReference type="InterPro" id="IPR006143">
    <property type="entry name" value="RND_pump_MFP"/>
</dbReference>
<keyword evidence="9" id="KW-1185">Reference proteome</keyword>
<dbReference type="GO" id="GO:0005886">
    <property type="term" value="C:plasma membrane"/>
    <property type="evidence" value="ECO:0007669"/>
    <property type="project" value="TreeGrafter"/>
</dbReference>
<dbReference type="Gene3D" id="2.40.420.20">
    <property type="match status" value="1"/>
</dbReference>
<dbReference type="Gene3D" id="1.10.287.470">
    <property type="entry name" value="Helix hairpin bin"/>
    <property type="match status" value="1"/>
</dbReference>
<evidence type="ECO:0000259" key="5">
    <source>
        <dbReference type="Pfam" id="PF25917"/>
    </source>
</evidence>
<sequence length="427" mass="46286">MTSNNFNSPCQVNAVNKYYNVNSSDEPSTIYLDSIRNAARNINPKTQITLMKIAFLAMIAMALASCSPKPQATTPPPPALPVATINTTTDTTYHDYPAAIEGVVNVEVRPQVNGALEKVYVDEGAYVTVGQPLFKINDQPFRAALNNALATQHAAEAALTNSRLEIEKLTPLVQNKVISDYQLKAAKAAFDVAKANIEQAKANVSTAQINLGYTLIKAPVNGYIGRLLKKQGSLVSPTDVQELTQLSDVHDVHVYFSLSEKDFVNFKDQYPGATLKEKIQHLPAVTLLLSDNSAYTKKGKIDMIDGQFDKTTAAITIRASFANPEGLLRAGNTGKVRLGLQHTDALAVPESATIEMQDKVFVFAVADSNKVEKRPINIIGKSGTNYLVNDGIKPGERIVLTGVDHLQEGSVIQPQQKAEKVAANVNR</sequence>
<feature type="domain" description="Multidrug resistance protein MdtA-like C-terminal permuted SH3" evidence="7">
    <location>
        <begin position="344"/>
        <end position="404"/>
    </location>
</feature>
<dbReference type="GO" id="GO:0030313">
    <property type="term" value="C:cell envelope"/>
    <property type="evidence" value="ECO:0007669"/>
    <property type="project" value="UniProtKB-SubCell"/>
</dbReference>
<reference evidence="8 9" key="1">
    <citation type="submission" date="2017-11" db="EMBL/GenBank/DDBJ databases">
        <title>Genomic Encyclopedia of Archaeal and Bacterial Type Strains, Phase II (KMG-II): From Individual Species to Whole Genera.</title>
        <authorList>
            <person name="Goeker M."/>
        </authorList>
    </citation>
    <scope>NUCLEOTIDE SEQUENCE [LARGE SCALE GENOMIC DNA]</scope>
    <source>
        <strain evidence="8 9">DSM 28175</strain>
    </source>
</reference>
<dbReference type="NCBIfam" id="TIGR01730">
    <property type="entry name" value="RND_mfp"/>
    <property type="match status" value="1"/>
</dbReference>
<dbReference type="Pfam" id="PF25876">
    <property type="entry name" value="HH_MFP_RND"/>
    <property type="match status" value="1"/>
</dbReference>
<evidence type="ECO:0000256" key="2">
    <source>
        <dbReference type="ARBA" id="ARBA00009477"/>
    </source>
</evidence>
<dbReference type="PANTHER" id="PTHR30158:SF23">
    <property type="entry name" value="MULTIDRUG RESISTANCE PROTEIN MEXA"/>
    <property type="match status" value="1"/>
</dbReference>
<dbReference type="SUPFAM" id="SSF111369">
    <property type="entry name" value="HlyD-like secretion proteins"/>
    <property type="match status" value="1"/>
</dbReference>
<proteinExistence type="inferred from homology"/>
<dbReference type="InterPro" id="IPR058626">
    <property type="entry name" value="MdtA-like_b-barrel"/>
</dbReference>
<dbReference type="GO" id="GO:0046677">
    <property type="term" value="P:response to antibiotic"/>
    <property type="evidence" value="ECO:0007669"/>
    <property type="project" value="TreeGrafter"/>
</dbReference>
<feature type="coiled-coil region" evidence="3">
    <location>
        <begin position="183"/>
        <end position="210"/>
    </location>
</feature>
<dbReference type="AlphaFoldDB" id="A0A2H9VNT2"/>
<dbReference type="Pfam" id="PF25917">
    <property type="entry name" value="BSH_RND"/>
    <property type="match status" value="1"/>
</dbReference>
<dbReference type="PANTHER" id="PTHR30158">
    <property type="entry name" value="ACRA/E-RELATED COMPONENT OF DRUG EFFLUX TRANSPORTER"/>
    <property type="match status" value="1"/>
</dbReference>
<feature type="domain" description="Multidrug resistance protein MdtA-like barrel-sandwich hybrid" evidence="5">
    <location>
        <begin position="106"/>
        <end position="239"/>
    </location>
</feature>
<evidence type="ECO:0000256" key="1">
    <source>
        <dbReference type="ARBA" id="ARBA00004196"/>
    </source>
</evidence>
<dbReference type="InterPro" id="IPR058627">
    <property type="entry name" value="MdtA-like_C"/>
</dbReference>
<organism evidence="8 9">
    <name type="scientific">Mucilaginibacter auburnensis</name>
    <dbReference type="NCBI Taxonomy" id="1457233"/>
    <lineage>
        <taxon>Bacteria</taxon>
        <taxon>Pseudomonadati</taxon>
        <taxon>Bacteroidota</taxon>
        <taxon>Sphingobacteriia</taxon>
        <taxon>Sphingobacteriales</taxon>
        <taxon>Sphingobacteriaceae</taxon>
        <taxon>Mucilaginibacter</taxon>
    </lineage>
</organism>
<evidence type="ECO:0000256" key="3">
    <source>
        <dbReference type="SAM" id="Coils"/>
    </source>
</evidence>
<dbReference type="EMBL" id="PGFJ01000002">
    <property type="protein sequence ID" value="PJJ80005.1"/>
    <property type="molecule type" value="Genomic_DNA"/>
</dbReference>
<comment type="similarity">
    <text evidence="2">Belongs to the membrane fusion protein (MFP) (TC 8.A.1) family.</text>
</comment>
<comment type="caution">
    <text evidence="8">The sequence shown here is derived from an EMBL/GenBank/DDBJ whole genome shotgun (WGS) entry which is preliminary data.</text>
</comment>
<name>A0A2H9VNT2_9SPHI</name>
<dbReference type="Gene3D" id="2.40.50.100">
    <property type="match status" value="1"/>
</dbReference>
<feature type="domain" description="Multidrug resistance protein MdtA-like alpha-helical hairpin" evidence="4">
    <location>
        <begin position="145"/>
        <end position="214"/>
    </location>
</feature>
<evidence type="ECO:0000313" key="9">
    <source>
        <dbReference type="Proteomes" id="UP000242687"/>
    </source>
</evidence>
<evidence type="ECO:0000313" key="8">
    <source>
        <dbReference type="EMBL" id="PJJ80005.1"/>
    </source>
</evidence>
<dbReference type="InterPro" id="IPR058624">
    <property type="entry name" value="MdtA-like_HH"/>
</dbReference>
<dbReference type="GO" id="GO:0022857">
    <property type="term" value="F:transmembrane transporter activity"/>
    <property type="evidence" value="ECO:0007669"/>
    <property type="project" value="InterPro"/>
</dbReference>
<dbReference type="Gene3D" id="2.40.30.170">
    <property type="match status" value="1"/>
</dbReference>
<keyword evidence="3" id="KW-0175">Coiled coil</keyword>